<accession>A0A2P2PCY3</accession>
<reference evidence="1" key="1">
    <citation type="submission" date="2018-02" db="EMBL/GenBank/DDBJ databases">
        <title>Rhizophora mucronata_Transcriptome.</title>
        <authorList>
            <person name="Meera S.P."/>
            <person name="Sreeshan A."/>
            <person name="Augustine A."/>
        </authorList>
    </citation>
    <scope>NUCLEOTIDE SEQUENCE</scope>
    <source>
        <tissue evidence="1">Leaf</tissue>
    </source>
</reference>
<proteinExistence type="predicted"/>
<organism evidence="1">
    <name type="scientific">Rhizophora mucronata</name>
    <name type="common">Asiatic mangrove</name>
    <dbReference type="NCBI Taxonomy" id="61149"/>
    <lineage>
        <taxon>Eukaryota</taxon>
        <taxon>Viridiplantae</taxon>
        <taxon>Streptophyta</taxon>
        <taxon>Embryophyta</taxon>
        <taxon>Tracheophyta</taxon>
        <taxon>Spermatophyta</taxon>
        <taxon>Magnoliopsida</taxon>
        <taxon>eudicotyledons</taxon>
        <taxon>Gunneridae</taxon>
        <taxon>Pentapetalae</taxon>
        <taxon>rosids</taxon>
        <taxon>fabids</taxon>
        <taxon>Malpighiales</taxon>
        <taxon>Rhizophoraceae</taxon>
        <taxon>Rhizophora</taxon>
    </lineage>
</organism>
<protein>
    <submittedName>
        <fullName evidence="1">Uncharacterized protein</fullName>
    </submittedName>
</protein>
<dbReference type="AlphaFoldDB" id="A0A2P2PCY3"/>
<evidence type="ECO:0000313" key="1">
    <source>
        <dbReference type="EMBL" id="MBX52491.1"/>
    </source>
</evidence>
<name>A0A2P2PCY3_RHIMU</name>
<sequence length="19" mass="2208">MNCLSTIRSTWQCKRLAVP</sequence>
<dbReference type="EMBL" id="GGEC01072007">
    <property type="protein sequence ID" value="MBX52491.1"/>
    <property type="molecule type" value="Transcribed_RNA"/>
</dbReference>